<evidence type="ECO:0000313" key="4">
    <source>
        <dbReference type="Proteomes" id="UP000287447"/>
    </source>
</evidence>
<evidence type="ECO:0000313" key="3">
    <source>
        <dbReference type="EMBL" id="RVU36620.1"/>
    </source>
</evidence>
<dbReference type="AlphaFoldDB" id="A0A3S2WS82"/>
<proteinExistence type="predicted"/>
<gene>
    <name evidence="3" type="ORF">EOI86_15680</name>
</gene>
<dbReference type="PANTHER" id="PTHR42852:SF17">
    <property type="entry name" value="THIOREDOXIN-LIKE PROTEIN HI_1115"/>
    <property type="match status" value="1"/>
</dbReference>
<dbReference type="PANTHER" id="PTHR42852">
    <property type="entry name" value="THIOL:DISULFIDE INTERCHANGE PROTEIN DSBE"/>
    <property type="match status" value="1"/>
</dbReference>
<dbReference type="Proteomes" id="UP000287447">
    <property type="component" value="Unassembled WGS sequence"/>
</dbReference>
<organism evidence="3 4">
    <name type="scientific">Hwanghaeella grinnelliae</name>
    <dbReference type="NCBI Taxonomy" id="2500179"/>
    <lineage>
        <taxon>Bacteria</taxon>
        <taxon>Pseudomonadati</taxon>
        <taxon>Pseudomonadota</taxon>
        <taxon>Alphaproteobacteria</taxon>
        <taxon>Rhodospirillales</taxon>
        <taxon>Rhodospirillaceae</taxon>
        <taxon>Hwanghaeella</taxon>
    </lineage>
</organism>
<evidence type="ECO:0000256" key="1">
    <source>
        <dbReference type="SAM" id="SignalP"/>
    </source>
</evidence>
<feature type="signal peptide" evidence="1">
    <location>
        <begin position="1"/>
        <end position="37"/>
    </location>
</feature>
<feature type="domain" description="Thioredoxin" evidence="2">
    <location>
        <begin position="29"/>
        <end position="196"/>
    </location>
</feature>
<dbReference type="GO" id="GO:0016491">
    <property type="term" value="F:oxidoreductase activity"/>
    <property type="evidence" value="ECO:0007669"/>
    <property type="project" value="InterPro"/>
</dbReference>
<dbReference type="Pfam" id="PF00578">
    <property type="entry name" value="AhpC-TSA"/>
    <property type="match status" value="1"/>
</dbReference>
<reference evidence="4" key="1">
    <citation type="submission" date="2019-01" db="EMBL/GenBank/DDBJ databases">
        <title>Gri0909 isolated from a small marine red alga.</title>
        <authorList>
            <person name="Kim J."/>
            <person name="Jeong S.E."/>
            <person name="Jeon C.O."/>
        </authorList>
    </citation>
    <scope>NUCLEOTIDE SEQUENCE [LARGE SCALE GENOMIC DNA]</scope>
    <source>
        <strain evidence="4">Gri0909</strain>
    </source>
</reference>
<dbReference type="InterPro" id="IPR000866">
    <property type="entry name" value="AhpC/TSA"/>
</dbReference>
<dbReference type="EMBL" id="SADE01000002">
    <property type="protein sequence ID" value="RVU36620.1"/>
    <property type="molecule type" value="Genomic_DNA"/>
</dbReference>
<dbReference type="CDD" id="cd02966">
    <property type="entry name" value="TlpA_like_family"/>
    <property type="match status" value="1"/>
</dbReference>
<dbReference type="PROSITE" id="PS51352">
    <property type="entry name" value="THIOREDOXIN_2"/>
    <property type="match status" value="1"/>
</dbReference>
<evidence type="ECO:0000259" key="2">
    <source>
        <dbReference type="PROSITE" id="PS51352"/>
    </source>
</evidence>
<comment type="caution">
    <text evidence="3">The sequence shown here is derived from an EMBL/GenBank/DDBJ whole genome shotgun (WGS) entry which is preliminary data.</text>
</comment>
<dbReference type="Gene3D" id="3.40.30.10">
    <property type="entry name" value="Glutaredoxin"/>
    <property type="match status" value="1"/>
</dbReference>
<protein>
    <submittedName>
        <fullName evidence="3">TlpA family protein disulfide reductase</fullName>
    </submittedName>
</protein>
<dbReference type="GO" id="GO:0016209">
    <property type="term" value="F:antioxidant activity"/>
    <property type="evidence" value="ECO:0007669"/>
    <property type="project" value="InterPro"/>
</dbReference>
<dbReference type="RefSeq" id="WP_127766096.1">
    <property type="nucleotide sequence ID" value="NZ_SADE01000002.1"/>
</dbReference>
<dbReference type="InterPro" id="IPR013766">
    <property type="entry name" value="Thioredoxin_domain"/>
</dbReference>
<dbReference type="OrthoDB" id="9799347at2"/>
<sequence length="201" mass="21791">MISTCFSPQYRPARVIAALAGLTLAVSLALFATAAKASNLPPTDGEMQGFTLLKQRVAAPTVPFQTGEGGEIDMTAFQGKVLIVNFWATWCAPCIKEMPSLDKLQAAFPDEDFEVVAINQDRGGKRVAEPFLRDKLGLENLDIYLDAKFALGRAFKNRGLPATYAIDRQGNIVGGMFGPAEWDSEDAKKLVRHLLDEKAGG</sequence>
<feature type="chain" id="PRO_5018567600" evidence="1">
    <location>
        <begin position="38"/>
        <end position="201"/>
    </location>
</feature>
<dbReference type="SUPFAM" id="SSF52833">
    <property type="entry name" value="Thioredoxin-like"/>
    <property type="match status" value="1"/>
</dbReference>
<accession>A0A3S2WS82</accession>
<dbReference type="InterPro" id="IPR036249">
    <property type="entry name" value="Thioredoxin-like_sf"/>
</dbReference>
<dbReference type="InterPro" id="IPR050553">
    <property type="entry name" value="Thioredoxin_ResA/DsbE_sf"/>
</dbReference>
<keyword evidence="4" id="KW-1185">Reference proteome</keyword>
<keyword evidence="1" id="KW-0732">Signal</keyword>
<name>A0A3S2WS82_9PROT</name>